<dbReference type="OrthoDB" id="5431013at2759"/>
<gene>
    <name evidence="1" type="ORF">K469DRAFT_575907</name>
</gene>
<protein>
    <recommendedName>
        <fullName evidence="3">Fungal N-terminal domain-containing protein</fullName>
    </recommendedName>
</protein>
<organism evidence="1 2">
    <name type="scientific">Zopfia rhizophila CBS 207.26</name>
    <dbReference type="NCBI Taxonomy" id="1314779"/>
    <lineage>
        <taxon>Eukaryota</taxon>
        <taxon>Fungi</taxon>
        <taxon>Dikarya</taxon>
        <taxon>Ascomycota</taxon>
        <taxon>Pezizomycotina</taxon>
        <taxon>Dothideomycetes</taxon>
        <taxon>Dothideomycetes incertae sedis</taxon>
        <taxon>Zopfiaceae</taxon>
        <taxon>Zopfia</taxon>
    </lineage>
</organism>
<name>A0A6A6E0I6_9PEZI</name>
<accession>A0A6A6E0I6</accession>
<dbReference type="EMBL" id="ML994633">
    <property type="protein sequence ID" value="KAF2185457.1"/>
    <property type="molecule type" value="Genomic_DNA"/>
</dbReference>
<keyword evidence="2" id="KW-1185">Reference proteome</keyword>
<evidence type="ECO:0008006" key="3">
    <source>
        <dbReference type="Google" id="ProtNLM"/>
    </source>
</evidence>
<dbReference type="AlphaFoldDB" id="A0A6A6E0I6"/>
<dbReference type="Proteomes" id="UP000800200">
    <property type="component" value="Unassembled WGS sequence"/>
</dbReference>
<evidence type="ECO:0000313" key="1">
    <source>
        <dbReference type="EMBL" id="KAF2185457.1"/>
    </source>
</evidence>
<reference evidence="1" key="1">
    <citation type="journal article" date="2020" name="Stud. Mycol.">
        <title>101 Dothideomycetes genomes: a test case for predicting lifestyles and emergence of pathogens.</title>
        <authorList>
            <person name="Haridas S."/>
            <person name="Albert R."/>
            <person name="Binder M."/>
            <person name="Bloem J."/>
            <person name="Labutti K."/>
            <person name="Salamov A."/>
            <person name="Andreopoulos B."/>
            <person name="Baker S."/>
            <person name="Barry K."/>
            <person name="Bills G."/>
            <person name="Bluhm B."/>
            <person name="Cannon C."/>
            <person name="Castanera R."/>
            <person name="Culley D."/>
            <person name="Daum C."/>
            <person name="Ezra D."/>
            <person name="Gonzalez J."/>
            <person name="Henrissat B."/>
            <person name="Kuo A."/>
            <person name="Liang C."/>
            <person name="Lipzen A."/>
            <person name="Lutzoni F."/>
            <person name="Magnuson J."/>
            <person name="Mondo S."/>
            <person name="Nolan M."/>
            <person name="Ohm R."/>
            <person name="Pangilinan J."/>
            <person name="Park H.-J."/>
            <person name="Ramirez L."/>
            <person name="Alfaro M."/>
            <person name="Sun H."/>
            <person name="Tritt A."/>
            <person name="Yoshinaga Y."/>
            <person name="Zwiers L.-H."/>
            <person name="Turgeon B."/>
            <person name="Goodwin S."/>
            <person name="Spatafora J."/>
            <person name="Crous P."/>
            <person name="Grigoriev I."/>
        </authorList>
    </citation>
    <scope>NUCLEOTIDE SEQUENCE</scope>
    <source>
        <strain evidence="1">CBS 207.26</strain>
    </source>
</reference>
<evidence type="ECO:0000313" key="2">
    <source>
        <dbReference type="Proteomes" id="UP000800200"/>
    </source>
</evidence>
<sequence>MADPLTLVGGIAAVIQIVEALTRLSSKLRFYIRTVRYAPREVQQFHLDLSNFSASLRMFHNQSEKWLQN</sequence>
<proteinExistence type="predicted"/>